<evidence type="ECO:0000313" key="2">
    <source>
        <dbReference type="Proteomes" id="UP000092461"/>
    </source>
</evidence>
<dbReference type="EnsemblMetazoa" id="LLOJ007753-RA">
    <property type="protein sequence ID" value="LLOJ007753-PA"/>
    <property type="gene ID" value="LLOJ007753"/>
</dbReference>
<reference evidence="1" key="1">
    <citation type="submission" date="2020-05" db="UniProtKB">
        <authorList>
            <consortium name="EnsemblMetazoa"/>
        </authorList>
    </citation>
    <scope>IDENTIFICATION</scope>
    <source>
        <strain evidence="1">Jacobina</strain>
    </source>
</reference>
<keyword evidence="2" id="KW-1185">Reference proteome</keyword>
<accession>A0A1B0CSA4</accession>
<organism evidence="1 2">
    <name type="scientific">Lutzomyia longipalpis</name>
    <name type="common">Sand fly</name>
    <dbReference type="NCBI Taxonomy" id="7200"/>
    <lineage>
        <taxon>Eukaryota</taxon>
        <taxon>Metazoa</taxon>
        <taxon>Ecdysozoa</taxon>
        <taxon>Arthropoda</taxon>
        <taxon>Hexapoda</taxon>
        <taxon>Insecta</taxon>
        <taxon>Pterygota</taxon>
        <taxon>Neoptera</taxon>
        <taxon>Endopterygota</taxon>
        <taxon>Diptera</taxon>
        <taxon>Nematocera</taxon>
        <taxon>Psychodoidea</taxon>
        <taxon>Psychodidae</taxon>
        <taxon>Lutzomyia</taxon>
        <taxon>Lutzomyia</taxon>
    </lineage>
</organism>
<protein>
    <submittedName>
        <fullName evidence="1">Uncharacterized protein</fullName>
    </submittedName>
</protein>
<proteinExistence type="predicted"/>
<evidence type="ECO:0000313" key="1">
    <source>
        <dbReference type="EnsemblMetazoa" id="LLOJ007753-PA"/>
    </source>
</evidence>
<dbReference type="EMBL" id="AJWK01025830">
    <property type="status" value="NOT_ANNOTATED_CDS"/>
    <property type="molecule type" value="Genomic_DNA"/>
</dbReference>
<dbReference type="AlphaFoldDB" id="A0A1B0CSA4"/>
<sequence>MPLDVLGSTRATMKVSMCFILDREVWVNIEPLSWLGLWTVTVHMNPEFPARFGPDHLEIN</sequence>
<dbReference type="VEuPathDB" id="VectorBase:LLOJ007753"/>
<name>A0A1B0CSA4_LUTLO</name>
<dbReference type="Proteomes" id="UP000092461">
    <property type="component" value="Unassembled WGS sequence"/>
</dbReference>